<dbReference type="VEuPathDB" id="FungiDB:GMDG_04185"/>
<feature type="compositionally biased region" description="Polar residues" evidence="1">
    <location>
        <begin position="13"/>
        <end position="32"/>
    </location>
</feature>
<keyword evidence="3" id="KW-1185">Reference proteome</keyword>
<organism evidence="2 3">
    <name type="scientific">Pseudogymnoascus destructans (strain ATCC MYA-4855 / 20631-21)</name>
    <name type="common">Bat white-nose syndrome fungus</name>
    <name type="synonym">Geomyces destructans</name>
    <dbReference type="NCBI Taxonomy" id="658429"/>
    <lineage>
        <taxon>Eukaryota</taxon>
        <taxon>Fungi</taxon>
        <taxon>Dikarya</taxon>
        <taxon>Ascomycota</taxon>
        <taxon>Pezizomycotina</taxon>
        <taxon>Leotiomycetes</taxon>
        <taxon>Thelebolales</taxon>
        <taxon>Thelebolaceae</taxon>
        <taxon>Pseudogymnoascus</taxon>
    </lineage>
</organism>
<dbReference type="InParanoid" id="L8GA06"/>
<dbReference type="HOGENOM" id="CLU_1971479_0_0_1"/>
<evidence type="ECO:0000313" key="3">
    <source>
        <dbReference type="Proteomes" id="UP000011064"/>
    </source>
</evidence>
<dbReference type="STRING" id="658429.L8GA06"/>
<dbReference type="AlphaFoldDB" id="L8GA06"/>
<evidence type="ECO:0000313" key="2">
    <source>
        <dbReference type="EMBL" id="ELR09699.1"/>
    </source>
</evidence>
<sequence length="127" mass="13507">MVLTRPHALSALGNPSFSTGAASNASGTQATGSAGRLPMMTSFGDIAIFGKDMGFNPTPPAFFPGVGGMNTSQINKPQETMGSKNTPLAIFTQEIPDTNVYTSRQAATWERRRILVGCLHLLPPRQK</sequence>
<feature type="region of interest" description="Disordered" evidence="1">
    <location>
        <begin position="13"/>
        <end position="36"/>
    </location>
</feature>
<gene>
    <name evidence="2" type="ORF">GMDG_04185</name>
</gene>
<dbReference type="OrthoDB" id="294702at2759"/>
<dbReference type="EMBL" id="GL573241">
    <property type="protein sequence ID" value="ELR09699.1"/>
    <property type="molecule type" value="Genomic_DNA"/>
</dbReference>
<evidence type="ECO:0000256" key="1">
    <source>
        <dbReference type="SAM" id="MobiDB-lite"/>
    </source>
</evidence>
<accession>L8GA06</accession>
<name>L8GA06_PSED2</name>
<protein>
    <submittedName>
        <fullName evidence="2">Uncharacterized protein</fullName>
    </submittedName>
</protein>
<proteinExistence type="predicted"/>
<reference evidence="3" key="1">
    <citation type="submission" date="2010-09" db="EMBL/GenBank/DDBJ databases">
        <title>The genome sequence of Geomyces destructans 20631-21.</title>
        <authorList>
            <consortium name="The Broad Institute Genome Sequencing Platform"/>
            <person name="Cuomo C.A."/>
            <person name="Blehert D.S."/>
            <person name="Lorch J.M."/>
            <person name="Young S.K."/>
            <person name="Zeng Q."/>
            <person name="Gargeya S."/>
            <person name="Fitzgerald M."/>
            <person name="Haas B."/>
            <person name="Abouelleil A."/>
            <person name="Alvarado L."/>
            <person name="Arachchi H.M."/>
            <person name="Berlin A."/>
            <person name="Brown A."/>
            <person name="Chapman S.B."/>
            <person name="Chen Z."/>
            <person name="Dunbar C."/>
            <person name="Freedman E."/>
            <person name="Gearin G."/>
            <person name="Gellesch M."/>
            <person name="Goldberg J."/>
            <person name="Griggs A."/>
            <person name="Gujja S."/>
            <person name="Heiman D."/>
            <person name="Howarth C."/>
            <person name="Larson L."/>
            <person name="Lui A."/>
            <person name="MacDonald P.J.P."/>
            <person name="Montmayeur A."/>
            <person name="Murphy C."/>
            <person name="Neiman D."/>
            <person name="Pearson M."/>
            <person name="Priest M."/>
            <person name="Roberts A."/>
            <person name="Saif S."/>
            <person name="Shea T."/>
            <person name="Shenoy N."/>
            <person name="Sisk P."/>
            <person name="Stolte C."/>
            <person name="Sykes S."/>
            <person name="Wortman J."/>
            <person name="Nusbaum C."/>
            <person name="Birren B."/>
        </authorList>
    </citation>
    <scope>NUCLEOTIDE SEQUENCE [LARGE SCALE GENOMIC DNA]</scope>
    <source>
        <strain evidence="3">ATCC MYA-4855 / 20631-21</strain>
    </source>
</reference>
<dbReference type="Proteomes" id="UP000011064">
    <property type="component" value="Unassembled WGS sequence"/>
</dbReference>